<gene>
    <name evidence="6" type="ORF">Sradi_1703100</name>
</gene>
<dbReference type="PANTHER" id="PTHR36710:SF4">
    <property type="entry name" value="PLANT INVERTASE_PECTIN METHYLESTERASE INHIBITOR SUPERFAMILY PROTEIN"/>
    <property type="match status" value="1"/>
</dbReference>
<dbReference type="SUPFAM" id="SSF101148">
    <property type="entry name" value="Plant invertase/pectin methylesterase inhibitor"/>
    <property type="match status" value="1"/>
</dbReference>
<reference evidence="6" key="2">
    <citation type="journal article" date="2024" name="Plant">
        <title>Genomic evolution and insights into agronomic trait innovations of Sesamum species.</title>
        <authorList>
            <person name="Miao H."/>
            <person name="Wang L."/>
            <person name="Qu L."/>
            <person name="Liu H."/>
            <person name="Sun Y."/>
            <person name="Le M."/>
            <person name="Wang Q."/>
            <person name="Wei S."/>
            <person name="Zheng Y."/>
            <person name="Lin W."/>
            <person name="Duan Y."/>
            <person name="Cao H."/>
            <person name="Xiong S."/>
            <person name="Wang X."/>
            <person name="Wei L."/>
            <person name="Li C."/>
            <person name="Ma Q."/>
            <person name="Ju M."/>
            <person name="Zhao R."/>
            <person name="Li G."/>
            <person name="Mu C."/>
            <person name="Tian Q."/>
            <person name="Mei H."/>
            <person name="Zhang T."/>
            <person name="Gao T."/>
            <person name="Zhang H."/>
        </authorList>
    </citation>
    <scope>NUCLEOTIDE SEQUENCE</scope>
    <source>
        <strain evidence="6">G02</strain>
    </source>
</reference>
<dbReference type="InterPro" id="IPR034086">
    <property type="entry name" value="PMEI_plant"/>
</dbReference>
<keyword evidence="2" id="KW-1015">Disulfide bond</keyword>
<feature type="chain" id="PRO_5043329818" description="Pectinesterase inhibitor domain-containing protein" evidence="4">
    <location>
        <begin position="26"/>
        <end position="195"/>
    </location>
</feature>
<evidence type="ECO:0000313" key="6">
    <source>
        <dbReference type="EMBL" id="KAL0407687.1"/>
    </source>
</evidence>
<evidence type="ECO:0000256" key="3">
    <source>
        <dbReference type="ARBA" id="ARBA00038471"/>
    </source>
</evidence>
<dbReference type="CDD" id="cd15797">
    <property type="entry name" value="PMEI"/>
    <property type="match status" value="1"/>
</dbReference>
<dbReference type="SMART" id="SM00856">
    <property type="entry name" value="PMEI"/>
    <property type="match status" value="1"/>
</dbReference>
<proteinExistence type="inferred from homology"/>
<dbReference type="InterPro" id="IPR006501">
    <property type="entry name" value="Pectinesterase_inhib_dom"/>
</dbReference>
<dbReference type="GO" id="GO:0046910">
    <property type="term" value="F:pectinesterase inhibitor activity"/>
    <property type="evidence" value="ECO:0007669"/>
    <property type="project" value="InterPro"/>
</dbReference>
<reference evidence="6" key="1">
    <citation type="submission" date="2020-06" db="EMBL/GenBank/DDBJ databases">
        <authorList>
            <person name="Li T."/>
            <person name="Hu X."/>
            <person name="Zhang T."/>
            <person name="Song X."/>
            <person name="Zhang H."/>
            <person name="Dai N."/>
            <person name="Sheng W."/>
            <person name="Hou X."/>
            <person name="Wei L."/>
        </authorList>
    </citation>
    <scope>NUCLEOTIDE SEQUENCE</scope>
    <source>
        <strain evidence="6">G02</strain>
        <tissue evidence="6">Leaf</tissue>
    </source>
</reference>
<dbReference type="InterPro" id="IPR035513">
    <property type="entry name" value="Invertase/methylesterase_inhib"/>
</dbReference>
<dbReference type="InterPro" id="IPR052421">
    <property type="entry name" value="PCW_Enzyme_Inhibitor"/>
</dbReference>
<evidence type="ECO:0000256" key="4">
    <source>
        <dbReference type="SAM" id="SignalP"/>
    </source>
</evidence>
<dbReference type="PANTHER" id="PTHR36710">
    <property type="entry name" value="PECTINESTERASE INHIBITOR-LIKE"/>
    <property type="match status" value="1"/>
</dbReference>
<dbReference type="NCBIfam" id="TIGR01614">
    <property type="entry name" value="PME_inhib"/>
    <property type="match status" value="1"/>
</dbReference>
<evidence type="ECO:0000256" key="1">
    <source>
        <dbReference type="ARBA" id="ARBA00022729"/>
    </source>
</evidence>
<keyword evidence="1 4" id="KW-0732">Signal</keyword>
<protein>
    <recommendedName>
        <fullName evidence="5">Pectinesterase inhibitor domain-containing protein</fullName>
    </recommendedName>
</protein>
<dbReference type="AlphaFoldDB" id="A0AAW2TT11"/>
<name>A0AAW2TT11_SESRA</name>
<comment type="caution">
    <text evidence="6">The sequence shown here is derived from an EMBL/GenBank/DDBJ whole genome shotgun (WGS) entry which is preliminary data.</text>
</comment>
<evidence type="ECO:0000256" key="2">
    <source>
        <dbReference type="ARBA" id="ARBA00023157"/>
    </source>
</evidence>
<dbReference type="Pfam" id="PF04043">
    <property type="entry name" value="PMEI"/>
    <property type="match status" value="1"/>
</dbReference>
<evidence type="ECO:0000259" key="5">
    <source>
        <dbReference type="SMART" id="SM00856"/>
    </source>
</evidence>
<sequence>MMRLSLLTTFLIVLIIPICSTSSAALTPANPKAAKITEELINKICTATRSPSLCLHNLKPLKGNSLLPNSVAALGTSSINQALSQGNATAAMIWARYRAIEKPGARSKLRLRYYTCFVKYTDTMKHLKEAKKFAVAGNAKSVKNHVLLAVNRVDLCDDELMKASSREASSLLEANGKLKDVCSIIVAICNKVVGK</sequence>
<organism evidence="6">
    <name type="scientific">Sesamum radiatum</name>
    <name type="common">Black benniseed</name>
    <dbReference type="NCBI Taxonomy" id="300843"/>
    <lineage>
        <taxon>Eukaryota</taxon>
        <taxon>Viridiplantae</taxon>
        <taxon>Streptophyta</taxon>
        <taxon>Embryophyta</taxon>
        <taxon>Tracheophyta</taxon>
        <taxon>Spermatophyta</taxon>
        <taxon>Magnoliopsida</taxon>
        <taxon>eudicotyledons</taxon>
        <taxon>Gunneridae</taxon>
        <taxon>Pentapetalae</taxon>
        <taxon>asterids</taxon>
        <taxon>lamiids</taxon>
        <taxon>Lamiales</taxon>
        <taxon>Pedaliaceae</taxon>
        <taxon>Sesamum</taxon>
    </lineage>
</organism>
<feature type="domain" description="Pectinesterase inhibitor" evidence="5">
    <location>
        <begin position="36"/>
        <end position="188"/>
    </location>
</feature>
<dbReference type="EMBL" id="JACGWJ010000007">
    <property type="protein sequence ID" value="KAL0407687.1"/>
    <property type="molecule type" value="Genomic_DNA"/>
</dbReference>
<accession>A0AAW2TT11</accession>
<feature type="signal peptide" evidence="4">
    <location>
        <begin position="1"/>
        <end position="25"/>
    </location>
</feature>
<dbReference type="Gene3D" id="1.20.140.40">
    <property type="entry name" value="Invertase/pectin methylesterase inhibitor family protein"/>
    <property type="match status" value="1"/>
</dbReference>
<comment type="similarity">
    <text evidence="3">Belongs to the PMEI family.</text>
</comment>